<evidence type="ECO:0000259" key="7">
    <source>
        <dbReference type="SMART" id="SM00244"/>
    </source>
</evidence>
<evidence type="ECO:0000313" key="9">
    <source>
        <dbReference type="Proteomes" id="UP000823046"/>
    </source>
</evidence>
<protein>
    <recommendedName>
        <fullName evidence="6">Prohibitin</fullName>
    </recommendedName>
</protein>
<evidence type="ECO:0000256" key="6">
    <source>
        <dbReference type="RuleBase" id="RU366048"/>
    </source>
</evidence>
<evidence type="ECO:0000256" key="2">
    <source>
        <dbReference type="ARBA" id="ARBA00009658"/>
    </source>
</evidence>
<comment type="caution">
    <text evidence="8">The sequence shown here is derived from an EMBL/GenBank/DDBJ whole genome shotgun (WGS) entry which is preliminary data.</text>
</comment>
<proteinExistence type="inferred from homology"/>
<feature type="domain" description="Band 7" evidence="7">
    <location>
        <begin position="86"/>
        <end position="247"/>
    </location>
</feature>
<dbReference type="InterPro" id="IPR000163">
    <property type="entry name" value="Prohibitin"/>
</dbReference>
<gene>
    <name evidence="8" type="ORF">IE077_004122</name>
</gene>
<dbReference type="CDD" id="cd03401">
    <property type="entry name" value="SPFH_prohibitin"/>
    <property type="match status" value="1"/>
</dbReference>
<comment type="subcellular location">
    <subcellularLocation>
        <location evidence="1 6">Mitochondrion inner membrane</location>
    </subcellularLocation>
</comment>
<dbReference type="SUPFAM" id="SSF117892">
    <property type="entry name" value="Band 7/SPFH domain"/>
    <property type="match status" value="1"/>
</dbReference>
<dbReference type="PANTHER" id="PTHR23222">
    <property type="entry name" value="PROHIBITIN"/>
    <property type="match status" value="1"/>
</dbReference>
<reference evidence="8 9" key="1">
    <citation type="journal article" date="2020" name="bioRxiv">
        <title>Metabolic contributions of an alphaproteobacterial endosymbiont in the apicomplexan Cardiosporidium cionae.</title>
        <authorList>
            <person name="Hunter E.S."/>
            <person name="Paight C.J."/>
            <person name="Lane C.E."/>
        </authorList>
    </citation>
    <scope>NUCLEOTIDE SEQUENCE [LARGE SCALE GENOMIC DNA]</scope>
    <source>
        <strain evidence="8">ESH_2018</strain>
    </source>
</reference>
<sequence>ENVSKRSYITYFKPFIAKKLFKIITEPATNIRFPPSPFGGCNNTPYFLKMGSPFDLNKFRAFSRLGAGLGAASIIAGGGIYFVKNCLFNVEAGHRAIVYNRLSGLGSYVYSEGTHFIIPWLDRAIIYDVRTRPRVLVCPTGSRDLQMVNISCRVLSRPDEHKLTEVYRKLGREYDEKVLPSIISEVLKSVVAQFNASHLINQREQVSRNVREQLVERAKNFNILLDDVSLTHVSFSPEYEKAVEAKQVAQQQAERSKYVYLRALEEKKSIIIKAQGEQRAAQLIGEAVQNNPGFLDLRRIEVAKDIALSLSKSMNRVMLSSDVLMMNLMGKPLVSSEMIFPSHASA</sequence>
<name>A0ABQ7JE57_9APIC</name>
<comment type="similarity">
    <text evidence="2 6">Belongs to the prohibitin family.</text>
</comment>
<keyword evidence="5" id="KW-0472">Membrane</keyword>
<feature type="non-terminal residue" evidence="8">
    <location>
        <position position="1"/>
    </location>
</feature>
<evidence type="ECO:0000256" key="4">
    <source>
        <dbReference type="ARBA" id="ARBA00023128"/>
    </source>
</evidence>
<dbReference type="PRINTS" id="PR00679">
    <property type="entry name" value="PROHIBITIN"/>
</dbReference>
<dbReference type="InterPro" id="IPR036013">
    <property type="entry name" value="Band_7/SPFH_dom_sf"/>
</dbReference>
<dbReference type="Gene3D" id="3.30.479.30">
    <property type="entry name" value="Band 7 domain"/>
    <property type="match status" value="1"/>
</dbReference>
<dbReference type="Proteomes" id="UP000823046">
    <property type="component" value="Unassembled WGS sequence"/>
</dbReference>
<evidence type="ECO:0000256" key="1">
    <source>
        <dbReference type="ARBA" id="ARBA00004273"/>
    </source>
</evidence>
<dbReference type="PANTHER" id="PTHR23222:SF1">
    <property type="entry name" value="PROHIBITIN-2"/>
    <property type="match status" value="1"/>
</dbReference>
<evidence type="ECO:0000256" key="5">
    <source>
        <dbReference type="ARBA" id="ARBA00023136"/>
    </source>
</evidence>
<keyword evidence="9" id="KW-1185">Reference proteome</keyword>
<evidence type="ECO:0000256" key="3">
    <source>
        <dbReference type="ARBA" id="ARBA00022792"/>
    </source>
</evidence>
<accession>A0ABQ7JE57</accession>
<dbReference type="SMART" id="SM00244">
    <property type="entry name" value="PHB"/>
    <property type="match status" value="1"/>
</dbReference>
<dbReference type="Pfam" id="PF01145">
    <property type="entry name" value="Band_7"/>
    <property type="match status" value="1"/>
</dbReference>
<keyword evidence="3 6" id="KW-0999">Mitochondrion inner membrane</keyword>
<evidence type="ECO:0000313" key="8">
    <source>
        <dbReference type="EMBL" id="KAF8822283.1"/>
    </source>
</evidence>
<dbReference type="InterPro" id="IPR001107">
    <property type="entry name" value="Band_7"/>
</dbReference>
<keyword evidence="4" id="KW-0496">Mitochondrion</keyword>
<dbReference type="EMBL" id="JADAQX010000067">
    <property type="protein sequence ID" value="KAF8822283.1"/>
    <property type="molecule type" value="Genomic_DNA"/>
</dbReference>
<organism evidence="8 9">
    <name type="scientific">Cardiosporidium cionae</name>
    <dbReference type="NCBI Taxonomy" id="476202"/>
    <lineage>
        <taxon>Eukaryota</taxon>
        <taxon>Sar</taxon>
        <taxon>Alveolata</taxon>
        <taxon>Apicomplexa</taxon>
        <taxon>Aconoidasida</taxon>
        <taxon>Nephromycida</taxon>
        <taxon>Cardiosporidium</taxon>
    </lineage>
</organism>